<dbReference type="InterPro" id="IPR005372">
    <property type="entry name" value="UPF0182"/>
</dbReference>
<comment type="caution">
    <text evidence="5">Lacks conserved residue(s) required for the propagation of feature annotation.</text>
</comment>
<evidence type="ECO:0000256" key="3">
    <source>
        <dbReference type="ARBA" id="ARBA00022989"/>
    </source>
</evidence>
<dbReference type="PANTHER" id="PTHR39344:SF1">
    <property type="entry name" value="UPF0182 PROTEIN SLL1060"/>
    <property type="match status" value="1"/>
</dbReference>
<name>C0GEP2_DETAL</name>
<dbReference type="eggNOG" id="COG1615">
    <property type="taxonomic scope" value="Bacteria"/>
</dbReference>
<feature type="transmembrane region" description="Helical" evidence="5">
    <location>
        <begin position="48"/>
        <end position="75"/>
    </location>
</feature>
<organism evidence="6 7">
    <name type="scientific">Dethiobacter alkaliphilus AHT 1</name>
    <dbReference type="NCBI Taxonomy" id="555088"/>
    <lineage>
        <taxon>Bacteria</taxon>
        <taxon>Bacillati</taxon>
        <taxon>Bacillota</taxon>
        <taxon>Dethiobacteria</taxon>
        <taxon>Dethiobacterales</taxon>
        <taxon>Dethiobacteraceae</taxon>
        <taxon>Dethiobacter</taxon>
    </lineage>
</organism>
<accession>C0GEP2</accession>
<dbReference type="Pfam" id="PF03699">
    <property type="entry name" value="UPF0182"/>
    <property type="match status" value="1"/>
</dbReference>
<dbReference type="EMBL" id="ACJM01000004">
    <property type="protein sequence ID" value="EEG78074.1"/>
    <property type="molecule type" value="Genomic_DNA"/>
</dbReference>
<evidence type="ECO:0000256" key="5">
    <source>
        <dbReference type="HAMAP-Rule" id="MF_01600"/>
    </source>
</evidence>
<evidence type="ECO:0000313" key="6">
    <source>
        <dbReference type="EMBL" id="EEG78074.1"/>
    </source>
</evidence>
<dbReference type="HAMAP" id="MF_01600">
    <property type="entry name" value="UPF0182"/>
    <property type="match status" value="1"/>
</dbReference>
<comment type="similarity">
    <text evidence="5">Belongs to the UPF0182 family.</text>
</comment>
<feature type="transmembrane region" description="Helical" evidence="5">
    <location>
        <begin position="159"/>
        <end position="181"/>
    </location>
</feature>
<feature type="transmembrane region" description="Helical" evidence="5">
    <location>
        <begin position="271"/>
        <end position="294"/>
    </location>
</feature>
<dbReference type="RefSeq" id="WP_008515363.1">
    <property type="nucleotide sequence ID" value="NZ_ACJM01000004.1"/>
</dbReference>
<keyword evidence="1 5" id="KW-1003">Cell membrane</keyword>
<keyword evidence="4 5" id="KW-0472">Membrane</keyword>
<dbReference type="Proteomes" id="UP000006443">
    <property type="component" value="Unassembled WGS sequence"/>
</dbReference>
<dbReference type="STRING" id="555088.DealDRAFT_0951"/>
<keyword evidence="7" id="KW-1185">Reference proteome</keyword>
<evidence type="ECO:0000256" key="2">
    <source>
        <dbReference type="ARBA" id="ARBA00022692"/>
    </source>
</evidence>
<evidence type="ECO:0000256" key="4">
    <source>
        <dbReference type="ARBA" id="ARBA00023136"/>
    </source>
</evidence>
<reference evidence="6 7" key="1">
    <citation type="submission" date="2009-02" db="EMBL/GenBank/DDBJ databases">
        <title>Sequencing of the draft genome and assembly of Dethiobacter alkaliphilus AHT 1.</title>
        <authorList>
            <consortium name="US DOE Joint Genome Institute (JGI-PGF)"/>
            <person name="Lucas S."/>
            <person name="Copeland A."/>
            <person name="Lapidus A."/>
            <person name="Glavina del Rio T."/>
            <person name="Dalin E."/>
            <person name="Tice H."/>
            <person name="Bruce D."/>
            <person name="Goodwin L."/>
            <person name="Pitluck S."/>
            <person name="Larimer F."/>
            <person name="Land M.L."/>
            <person name="Hauser L."/>
            <person name="Muyzer G."/>
        </authorList>
    </citation>
    <scope>NUCLEOTIDE SEQUENCE [LARGE SCALE GENOMIC DNA]</scope>
    <source>
        <strain evidence="6 7">AHT 1</strain>
    </source>
</reference>
<sequence length="919" mass="104708">MKPITWVVAAAAVLLVILIRLASGVYIDWLWFEQLGFASVFVTAISSYWVVRLAAWLIFALFLYLNLMFTLKALLSMPNPVLRQMLMETRFGNLLTHKRMRIVFLLVSVLVPWLLTAGLGDNWLNIRLFLAGGSTGTVDPIFSQDVAFYLFSLPFLELVYQYLMFVIITATVFCGAIYLFIQPPQQLGIRNLFVQRGQVHLSVLVAAAFITRALGYRLQMYGLLLSERGATFGPGYTDIHAQLPAYWVLLALSVLAAAALLMNIRLKNSRLITGSIVALLVVSIVLGGVVPGAVQSFIVEPNEFNREAPYLEHNIAFTQMAFGLDQIERREFPLTGTLGYEELLANEGTLHNVRLWDYRPLGRTFNQLQSLRRYYVFNDVDTDRYMIDGEYRQVMLSARELSVPDLPSRTWVNERLMYTHGYGLVVSPVNEVTSQGQPNLVVRDLPVRTETDLQVDVPQIYYGELTDNYIFTGTNTDEFDYPMGETNAFYRYEGDGGIEIDGMLRRLLFAIRFGDYRILISGELTSESRIHYERNIANRVRTLAPFLQFDEDPYLVAAEGRLSWIIDAYTTSNNFPYAEPFGGVNYIRNSVKTVVDAYHGSVDFYVFEPEDPMIKAYAEIFPGLFKSRDEMPQSLQAHIRYPETLFKIQSQAFATYHMENPQVFYNREDQWQWPQEIYEGSSITMEPYYTIINLPQEEEPEFVLMLPYTPVIRDNMVAWMAGRSDGEHYGELIVYQFPRGELLYGPSQIEARIDQDSRISEQLTLWDQRGSSVIRGNLLVLPINGSILYVEPIYLRAETGELPELARVIVAYGERVVMERTLEEALAAVFGVQPGVEPDPDDPTQPLPPIDLGDAVLNELIERAAQLFAEAEQAQRQGDWAEYGRLQQELGTILARLQEVAEGEPLETEDLEEIEELLD</sequence>
<dbReference type="OrthoDB" id="9763654at2"/>
<feature type="transmembrane region" description="Helical" evidence="5">
    <location>
        <begin position="244"/>
        <end position="264"/>
    </location>
</feature>
<gene>
    <name evidence="6" type="ORF">DealDRAFT_0951</name>
</gene>
<feature type="transmembrane region" description="Helical" evidence="5">
    <location>
        <begin position="102"/>
        <end position="120"/>
    </location>
</feature>
<keyword evidence="3 5" id="KW-1133">Transmembrane helix</keyword>
<dbReference type="GO" id="GO:0005576">
    <property type="term" value="C:extracellular region"/>
    <property type="evidence" value="ECO:0007669"/>
    <property type="project" value="TreeGrafter"/>
</dbReference>
<dbReference type="PANTHER" id="PTHR39344">
    <property type="entry name" value="UPF0182 PROTEIN SLL1060"/>
    <property type="match status" value="1"/>
</dbReference>
<evidence type="ECO:0000256" key="1">
    <source>
        <dbReference type="ARBA" id="ARBA00022475"/>
    </source>
</evidence>
<dbReference type="AlphaFoldDB" id="C0GEP2"/>
<feature type="transmembrane region" description="Helical" evidence="5">
    <location>
        <begin position="201"/>
        <end position="224"/>
    </location>
</feature>
<dbReference type="GO" id="GO:0005886">
    <property type="term" value="C:plasma membrane"/>
    <property type="evidence" value="ECO:0007669"/>
    <property type="project" value="UniProtKB-SubCell"/>
</dbReference>
<protein>
    <recommendedName>
        <fullName evidence="5">UPF0182 protein DealDRAFT_0951</fullName>
    </recommendedName>
</protein>
<evidence type="ECO:0000313" key="7">
    <source>
        <dbReference type="Proteomes" id="UP000006443"/>
    </source>
</evidence>
<proteinExistence type="inferred from homology"/>
<comment type="caution">
    <text evidence="6">The sequence shown here is derived from an EMBL/GenBank/DDBJ whole genome shotgun (WGS) entry which is preliminary data.</text>
</comment>
<comment type="subcellular location">
    <subcellularLocation>
        <location evidence="5">Cell membrane</location>
        <topology evidence="5">Multi-pass membrane protein</topology>
    </subcellularLocation>
</comment>
<keyword evidence="2 5" id="KW-0812">Transmembrane</keyword>